<name>A0A2R6NWT9_9APHY</name>
<dbReference type="OrthoDB" id="10064411at2759"/>
<comment type="caution">
    <text evidence="1">The sequence shown here is derived from an EMBL/GenBank/DDBJ whole genome shotgun (WGS) entry which is preliminary data.</text>
</comment>
<reference evidence="1 2" key="1">
    <citation type="submission" date="2018-02" db="EMBL/GenBank/DDBJ databases">
        <title>Genome sequence of the basidiomycete white-rot fungus Phlebia centrifuga.</title>
        <authorList>
            <person name="Granchi Z."/>
            <person name="Peng M."/>
            <person name="de Vries R.P."/>
            <person name="Hilden K."/>
            <person name="Makela M.R."/>
            <person name="Grigoriev I."/>
            <person name="Riley R."/>
        </authorList>
    </citation>
    <scope>NUCLEOTIDE SEQUENCE [LARGE SCALE GENOMIC DNA]</scope>
    <source>
        <strain evidence="1 2">FBCC195</strain>
    </source>
</reference>
<accession>A0A2R6NWT9</accession>
<organism evidence="1 2">
    <name type="scientific">Hermanssonia centrifuga</name>
    <dbReference type="NCBI Taxonomy" id="98765"/>
    <lineage>
        <taxon>Eukaryota</taxon>
        <taxon>Fungi</taxon>
        <taxon>Dikarya</taxon>
        <taxon>Basidiomycota</taxon>
        <taxon>Agaricomycotina</taxon>
        <taxon>Agaricomycetes</taxon>
        <taxon>Polyporales</taxon>
        <taxon>Meruliaceae</taxon>
        <taxon>Hermanssonia</taxon>
    </lineage>
</organism>
<dbReference type="STRING" id="98765.A0A2R6NWT9"/>
<evidence type="ECO:0000313" key="2">
    <source>
        <dbReference type="Proteomes" id="UP000186601"/>
    </source>
</evidence>
<gene>
    <name evidence="1" type="ORF">PHLCEN_2v7329</name>
</gene>
<evidence type="ECO:0000313" key="1">
    <source>
        <dbReference type="EMBL" id="PSR78582.1"/>
    </source>
</evidence>
<protein>
    <submittedName>
        <fullName evidence="1">Uncharacterized protein</fullName>
    </submittedName>
</protein>
<dbReference type="AlphaFoldDB" id="A0A2R6NWT9"/>
<keyword evidence="2" id="KW-1185">Reference proteome</keyword>
<sequence>MLRPLGYRILHGSQVAIITPWRCISTGPTGTVASTPSWKEPGRGGQNLSQRYERLEKSLRGKGTYQQAISQLSHEAASPLTPSARRTKDKREIFMGLVVPEEPKPPGPDGTIILVSYTLKKVGLILDH</sequence>
<dbReference type="EMBL" id="MLYV02000733">
    <property type="protein sequence ID" value="PSR78582.1"/>
    <property type="molecule type" value="Genomic_DNA"/>
</dbReference>
<dbReference type="Proteomes" id="UP000186601">
    <property type="component" value="Unassembled WGS sequence"/>
</dbReference>
<proteinExistence type="predicted"/>